<evidence type="ECO:0000313" key="2">
    <source>
        <dbReference type="EMBL" id="GGF23754.1"/>
    </source>
</evidence>
<comment type="caution">
    <text evidence="2">The sequence shown here is derived from an EMBL/GenBank/DDBJ whole genome shotgun (WGS) entry which is preliminary data.</text>
</comment>
<evidence type="ECO:0000313" key="3">
    <source>
        <dbReference type="Proteomes" id="UP000598775"/>
    </source>
</evidence>
<proteinExistence type="predicted"/>
<protein>
    <recommendedName>
        <fullName evidence="1">Zinc-ribbon domain-containing protein</fullName>
    </recommendedName>
</protein>
<dbReference type="InterPro" id="IPR031321">
    <property type="entry name" value="UCP012641"/>
</dbReference>
<dbReference type="Pfam" id="PF15887">
    <property type="entry name" value="Peptidase_Mx"/>
    <property type="match status" value="1"/>
</dbReference>
<dbReference type="EMBL" id="BMGP01000003">
    <property type="protein sequence ID" value="GGF23754.1"/>
    <property type="molecule type" value="Genomic_DNA"/>
</dbReference>
<dbReference type="Gene3D" id="3.40.390.70">
    <property type="match status" value="1"/>
</dbReference>
<dbReference type="Pfam" id="PF10005">
    <property type="entry name" value="Zn_ribbon_DZR_6"/>
    <property type="match status" value="1"/>
</dbReference>
<organism evidence="2 3">
    <name type="scientific">Subtercola lobariae</name>
    <dbReference type="NCBI Taxonomy" id="1588641"/>
    <lineage>
        <taxon>Bacteria</taxon>
        <taxon>Bacillati</taxon>
        <taxon>Actinomycetota</taxon>
        <taxon>Actinomycetes</taxon>
        <taxon>Micrococcales</taxon>
        <taxon>Microbacteriaceae</taxon>
        <taxon>Subtercola</taxon>
    </lineage>
</organism>
<name>A0A917B682_9MICO</name>
<accession>A0A917B682</accession>
<feature type="domain" description="Zinc-ribbon" evidence="1">
    <location>
        <begin position="4"/>
        <end position="85"/>
    </location>
</feature>
<sequence length="346" mass="39285">MRNFSCDNCGALVFFEDFTCGTCGETLSFRPDLLDMAVVRDGASASKHGRWLPCVNRFWQCNWLVHEDAGSGECDSCRITREQPASDDTIALEQLAKAGFSKRRLLFQLYELRLPVIPFYEVATHGLAFDLLSSATGERVVTGHLNGVITLDLEEVNDPYREGLRVALNEPYRTMLGHFRHEIGHYYWQLLVGDTPRIESFRALFGDEQQSYQDAIRRHYSQGAPEGWRENFISEYATMHPWEDFAECFAHYLHMRDTLQTAAATGLEVDAADTHRELGDGLYQPRLDYTGADFAEVLATWSVFTVAFNEINRSMGMSDVYPFTLSPAVVTKLAWVHELAQDARLP</sequence>
<keyword evidence="3" id="KW-1185">Reference proteome</keyword>
<evidence type="ECO:0000259" key="1">
    <source>
        <dbReference type="Pfam" id="PF10005"/>
    </source>
</evidence>
<gene>
    <name evidence="2" type="ORF">GCM10011399_16690</name>
</gene>
<dbReference type="InterPro" id="IPR011201">
    <property type="entry name" value="Zinc-ribbon_6_bact"/>
</dbReference>
<dbReference type="RefSeq" id="WP_188676755.1">
    <property type="nucleotide sequence ID" value="NZ_BMGP01000003.1"/>
</dbReference>
<dbReference type="SUPFAM" id="SSF55486">
    <property type="entry name" value="Metalloproteases ('zincins'), catalytic domain"/>
    <property type="match status" value="1"/>
</dbReference>
<dbReference type="AlphaFoldDB" id="A0A917B682"/>
<reference evidence="2 3" key="1">
    <citation type="journal article" date="2014" name="Int. J. Syst. Evol. Microbiol.">
        <title>Complete genome sequence of Corynebacterium casei LMG S-19264T (=DSM 44701T), isolated from a smear-ripened cheese.</title>
        <authorList>
            <consortium name="US DOE Joint Genome Institute (JGI-PGF)"/>
            <person name="Walter F."/>
            <person name="Albersmeier A."/>
            <person name="Kalinowski J."/>
            <person name="Ruckert C."/>
        </authorList>
    </citation>
    <scope>NUCLEOTIDE SEQUENCE [LARGE SCALE GENOMIC DNA]</scope>
    <source>
        <strain evidence="2 3">CGMCC 1.12976</strain>
    </source>
</reference>
<dbReference type="PIRSF" id="PIRSF012641">
    <property type="entry name" value="UCP012641"/>
    <property type="match status" value="1"/>
</dbReference>
<dbReference type="Proteomes" id="UP000598775">
    <property type="component" value="Unassembled WGS sequence"/>
</dbReference>